<dbReference type="GO" id="GO:0046983">
    <property type="term" value="F:protein dimerization activity"/>
    <property type="evidence" value="ECO:0007669"/>
    <property type="project" value="InterPro"/>
</dbReference>
<dbReference type="InterPro" id="IPR008906">
    <property type="entry name" value="HATC_C_dom"/>
</dbReference>
<proteinExistence type="predicted"/>
<evidence type="ECO:0000313" key="2">
    <source>
        <dbReference type="EMBL" id="CAF1526165.1"/>
    </source>
</evidence>
<accession>A0A8S2TXR9</accession>
<dbReference type="InterPro" id="IPR012337">
    <property type="entry name" value="RNaseH-like_sf"/>
</dbReference>
<protein>
    <recommendedName>
        <fullName evidence="1">HAT C-terminal dimerisation domain-containing protein</fullName>
    </recommendedName>
</protein>
<sequence length="70" mass="7747">MYLAKVARKIHSIPATTAAVERQFTSAELVVTERRSSINPEQVDNNVLLIRSIEKVNSLLERSAANGLLL</sequence>
<comment type="caution">
    <text evidence="3">The sequence shown here is derived from an EMBL/GenBank/DDBJ whole genome shotgun (WGS) entry which is preliminary data.</text>
</comment>
<gene>
    <name evidence="2" type="ORF">OVA965_LOCUS38024</name>
    <name evidence="3" type="ORF">TMI583_LOCUS39160</name>
</gene>
<feature type="non-terminal residue" evidence="3">
    <location>
        <position position="70"/>
    </location>
</feature>
<dbReference type="AlphaFoldDB" id="A0A8S2TXR9"/>
<name>A0A8S2TXR9_9BILA</name>
<evidence type="ECO:0000259" key="1">
    <source>
        <dbReference type="Pfam" id="PF05699"/>
    </source>
</evidence>
<feature type="domain" description="HAT C-terminal dimerisation" evidence="1">
    <location>
        <begin position="3"/>
        <end position="47"/>
    </location>
</feature>
<dbReference type="Proteomes" id="UP000677228">
    <property type="component" value="Unassembled WGS sequence"/>
</dbReference>
<dbReference type="SUPFAM" id="SSF53098">
    <property type="entry name" value="Ribonuclease H-like"/>
    <property type="match status" value="1"/>
</dbReference>
<dbReference type="EMBL" id="CAJNOK010036871">
    <property type="protein sequence ID" value="CAF1526165.1"/>
    <property type="molecule type" value="Genomic_DNA"/>
</dbReference>
<dbReference type="Pfam" id="PF05699">
    <property type="entry name" value="Dimer_Tnp_hAT"/>
    <property type="match status" value="1"/>
</dbReference>
<organism evidence="3 4">
    <name type="scientific">Didymodactylos carnosus</name>
    <dbReference type="NCBI Taxonomy" id="1234261"/>
    <lineage>
        <taxon>Eukaryota</taxon>
        <taxon>Metazoa</taxon>
        <taxon>Spiralia</taxon>
        <taxon>Gnathifera</taxon>
        <taxon>Rotifera</taxon>
        <taxon>Eurotatoria</taxon>
        <taxon>Bdelloidea</taxon>
        <taxon>Philodinida</taxon>
        <taxon>Philodinidae</taxon>
        <taxon>Didymodactylos</taxon>
    </lineage>
</organism>
<evidence type="ECO:0000313" key="4">
    <source>
        <dbReference type="Proteomes" id="UP000682733"/>
    </source>
</evidence>
<dbReference type="EMBL" id="CAJOBA010059049">
    <property type="protein sequence ID" value="CAF4312899.1"/>
    <property type="molecule type" value="Genomic_DNA"/>
</dbReference>
<reference evidence="3" key="1">
    <citation type="submission" date="2021-02" db="EMBL/GenBank/DDBJ databases">
        <authorList>
            <person name="Nowell W R."/>
        </authorList>
    </citation>
    <scope>NUCLEOTIDE SEQUENCE</scope>
</reference>
<evidence type="ECO:0000313" key="3">
    <source>
        <dbReference type="EMBL" id="CAF4312899.1"/>
    </source>
</evidence>
<dbReference type="Proteomes" id="UP000682733">
    <property type="component" value="Unassembled WGS sequence"/>
</dbReference>